<dbReference type="InterPro" id="IPR016024">
    <property type="entry name" value="ARM-type_fold"/>
</dbReference>
<reference evidence="3 4" key="2">
    <citation type="submission" date="2018-11" db="EMBL/GenBank/DDBJ databases">
        <authorList>
            <consortium name="Pathogen Informatics"/>
        </authorList>
    </citation>
    <scope>NUCLEOTIDE SEQUENCE [LARGE SCALE GENOMIC DNA]</scope>
</reference>
<dbReference type="AlphaFoldDB" id="A0A158QIM2"/>
<dbReference type="Proteomes" id="UP000278807">
    <property type="component" value="Unassembled WGS sequence"/>
</dbReference>
<proteinExistence type="predicted"/>
<dbReference type="InterPro" id="IPR015403">
    <property type="entry name" value="Mon2/Sec7/BIG1-like_HDS"/>
</dbReference>
<reference evidence="5" key="1">
    <citation type="submission" date="2016-04" db="UniProtKB">
        <authorList>
            <consortium name="WormBaseParasite"/>
        </authorList>
    </citation>
    <scope>IDENTIFICATION</scope>
</reference>
<feature type="domain" description="Mon2 C-terminal" evidence="2">
    <location>
        <begin position="877"/>
        <end position="1047"/>
    </location>
</feature>
<accession>A0A158QIM2</accession>
<feature type="domain" description="Mon2/Sec7/BIG1-like HDS" evidence="1">
    <location>
        <begin position="96"/>
        <end position="157"/>
    </location>
</feature>
<evidence type="ECO:0000313" key="4">
    <source>
        <dbReference type="Proteomes" id="UP000278807"/>
    </source>
</evidence>
<gene>
    <name evidence="3" type="ORF">HNAJ_LOCUS9641</name>
</gene>
<dbReference type="Pfam" id="PF16206">
    <property type="entry name" value="Mon2_C"/>
    <property type="match status" value="3"/>
</dbReference>
<dbReference type="SUPFAM" id="SSF48371">
    <property type="entry name" value="ARM repeat"/>
    <property type="match status" value="1"/>
</dbReference>
<feature type="domain" description="Mon2 C-terminal" evidence="2">
    <location>
        <begin position="220"/>
        <end position="454"/>
    </location>
</feature>
<keyword evidence="4" id="KW-1185">Reference proteome</keyword>
<dbReference type="STRING" id="102285.A0A158QIM2"/>
<evidence type="ECO:0000313" key="3">
    <source>
        <dbReference type="EMBL" id="VDO06254.1"/>
    </source>
</evidence>
<organism evidence="5">
    <name type="scientific">Rodentolepis nana</name>
    <name type="common">Dwarf tapeworm</name>
    <name type="synonym">Hymenolepis nana</name>
    <dbReference type="NCBI Taxonomy" id="102285"/>
    <lineage>
        <taxon>Eukaryota</taxon>
        <taxon>Metazoa</taxon>
        <taxon>Spiralia</taxon>
        <taxon>Lophotrochozoa</taxon>
        <taxon>Platyhelminthes</taxon>
        <taxon>Cestoda</taxon>
        <taxon>Eucestoda</taxon>
        <taxon>Cyclophyllidea</taxon>
        <taxon>Hymenolepididae</taxon>
        <taxon>Rodentolepis</taxon>
    </lineage>
</organism>
<dbReference type="EMBL" id="UZAE01012694">
    <property type="protein sequence ID" value="VDO06254.1"/>
    <property type="molecule type" value="Genomic_DNA"/>
</dbReference>
<evidence type="ECO:0000259" key="1">
    <source>
        <dbReference type="Pfam" id="PF09324"/>
    </source>
</evidence>
<dbReference type="WBParaSite" id="HNAJ_0000964601-mRNA-1">
    <property type="protein sequence ID" value="HNAJ_0000964601-mRNA-1"/>
    <property type="gene ID" value="HNAJ_0000964601"/>
</dbReference>
<protein>
    <submittedName>
        <fullName evidence="5">Protein MON2 homolog</fullName>
    </submittedName>
</protein>
<name>A0A158QIM2_RODNA</name>
<dbReference type="OrthoDB" id="294853at2759"/>
<dbReference type="Pfam" id="PF09324">
    <property type="entry name" value="Sec7-like_HDS"/>
    <property type="match status" value="1"/>
</dbReference>
<evidence type="ECO:0000313" key="5">
    <source>
        <dbReference type="WBParaSite" id="HNAJ_0000964601-mRNA-1"/>
    </source>
</evidence>
<evidence type="ECO:0000259" key="2">
    <source>
        <dbReference type="Pfam" id="PF16206"/>
    </source>
</evidence>
<feature type="domain" description="Mon2 C-terminal" evidence="2">
    <location>
        <begin position="466"/>
        <end position="821"/>
    </location>
</feature>
<dbReference type="InterPro" id="IPR032817">
    <property type="entry name" value="Mon2_C"/>
</dbReference>
<sequence>MLLTAFRVAAPWCCCCFGTSSLGTALVKVSKYSTKLRSIETQFRQNVNQVEVAISELAVCKASHTELRQLAVDAIILLIKRVIIVKTTANSFWGNNDLTNLVLSPLTQLTDIKFNDVQEKQLQCVQYLLHCYGDAINGSWLRLINIIGAIGQSQRQNEWRITPDDATVVGVIIRESSENELLSWGSKVQFYHSMALLPQEWTLHEKHIRSAFQCFQLVVTDYLPILNSDCYPACVDTAAKFGHQEHDLNISLAAIGSLLHLTDFLFQRERVAEESGTAVKEKSEAGNLWVGIFIHLADLVRDRRPAVRKSAGQTLFNAVECHSAQFLPETWSELLWTVFFPLLSDVQEKCARAPVEKEGGAAGGSGGGGGGGGALLVHHSRDTAAKQWAETVVLTLSGVARCFVSKQSQLLALDRFPEAWKYLLSNAELAVLTANSEIAQNALLTLRILLDFDTRECSAEIATSTWLTFWRNWVSIGRSFVEYFDTLTSAVPKEDVPKQQQHQGAATRKAGTNTFGTEFFSLYFDLFPPLFPRIESKFIESSFFAEFAEIAAQGVLGPLFVTQHQTALAHLSNGSTSTSSATPSFMNSITPNLVDEQGLTQTQRSVFNCLSLIAESIKTSEANLKNLLVPFLQLLLRLSQYAVWIPRPGSNTNLVEAIPMNYIIFAEKCMELATDLYKTFADSDVLNNTNGLLIIIEALRIPLAAKYKCQCRSTWLLASKCFIESISVGMSIATKQKSNLPQANSNDKLWTVIFFTIRDFLFCQNLPTETLSGEEFQQHEALDCKYIDMICDLFLSKPDGMPPKFLEQMVGILGLGAIEASITAADFTLLDPNTLRPPLLNLNESQSRRSSVTMGSLQPFVHRSPSITAMSAVSNCPSVSSSERDLRPFVSREKFMRRCFEALLNFAFSAVATTNKSLKMGLANKPHIVLCRTAIRDVLDRCRFILHRFVKSAQLTGKCPLPRARLSEVNFALQALALLLTNFTTPPPQNLPTTHPSPSTSVDASTWSYVIDIYPLVVDCILVTEASSQLLPGIHRLLQLFGRLLQPKANNVAADGP</sequence>